<dbReference type="AlphaFoldDB" id="A0A9W8CM55"/>
<dbReference type="InterPro" id="IPR004843">
    <property type="entry name" value="Calcineurin-like_PHP"/>
</dbReference>
<proteinExistence type="predicted"/>
<dbReference type="Gene3D" id="3.60.21.10">
    <property type="match status" value="1"/>
</dbReference>
<accession>A0A9W8CM55</accession>
<dbReference type="SUPFAM" id="SSF56300">
    <property type="entry name" value="Metallo-dependent phosphatases"/>
    <property type="match status" value="1"/>
</dbReference>
<comment type="caution">
    <text evidence="2">The sequence shown here is derived from an EMBL/GenBank/DDBJ whole genome shotgun (WGS) entry which is preliminary data.</text>
</comment>
<feature type="domain" description="Calcineurin-like phosphoesterase" evidence="1">
    <location>
        <begin position="68"/>
        <end position="274"/>
    </location>
</feature>
<protein>
    <recommendedName>
        <fullName evidence="1">Calcineurin-like phosphoesterase domain-containing protein</fullName>
    </recommendedName>
</protein>
<dbReference type="PANTHER" id="PTHR14795">
    <property type="entry name" value="HELICASE RELATED"/>
    <property type="match status" value="1"/>
</dbReference>
<dbReference type="GO" id="GO:0016787">
    <property type="term" value="F:hydrolase activity"/>
    <property type="evidence" value="ECO:0007669"/>
    <property type="project" value="InterPro"/>
</dbReference>
<dbReference type="Proteomes" id="UP001143981">
    <property type="component" value="Unassembled WGS sequence"/>
</dbReference>
<evidence type="ECO:0000259" key="1">
    <source>
        <dbReference type="Pfam" id="PF00149"/>
    </source>
</evidence>
<keyword evidence="3" id="KW-1185">Reference proteome</keyword>
<dbReference type="PROSITE" id="PS51257">
    <property type="entry name" value="PROKAR_LIPOPROTEIN"/>
    <property type="match status" value="1"/>
</dbReference>
<dbReference type="EMBL" id="JANBOI010003956">
    <property type="protein sequence ID" value="KAJ1718059.1"/>
    <property type="molecule type" value="Genomic_DNA"/>
</dbReference>
<dbReference type="InterPro" id="IPR029052">
    <property type="entry name" value="Metallo-depent_PP-like"/>
</dbReference>
<evidence type="ECO:0000313" key="2">
    <source>
        <dbReference type="EMBL" id="KAJ1718059.1"/>
    </source>
</evidence>
<name>A0A9W8CM55_9FUNG</name>
<reference evidence="2" key="1">
    <citation type="submission" date="2022-07" db="EMBL/GenBank/DDBJ databases">
        <title>Phylogenomic reconstructions and comparative analyses of Kickxellomycotina fungi.</title>
        <authorList>
            <person name="Reynolds N.K."/>
            <person name="Stajich J.E."/>
            <person name="Barry K."/>
            <person name="Grigoriev I.V."/>
            <person name="Crous P."/>
            <person name="Smith M.E."/>
        </authorList>
    </citation>
    <scope>NUCLEOTIDE SEQUENCE</scope>
    <source>
        <strain evidence="2">BCRC 34381</strain>
    </source>
</reference>
<organism evidence="2 3">
    <name type="scientific">Coemansia biformis</name>
    <dbReference type="NCBI Taxonomy" id="1286918"/>
    <lineage>
        <taxon>Eukaryota</taxon>
        <taxon>Fungi</taxon>
        <taxon>Fungi incertae sedis</taxon>
        <taxon>Zoopagomycota</taxon>
        <taxon>Kickxellomycotina</taxon>
        <taxon>Kickxellomycetes</taxon>
        <taxon>Kickxellales</taxon>
        <taxon>Kickxellaceae</taxon>
        <taxon>Coemansia</taxon>
    </lineage>
</organism>
<evidence type="ECO:0000313" key="3">
    <source>
        <dbReference type="Proteomes" id="UP001143981"/>
    </source>
</evidence>
<dbReference type="Pfam" id="PF00149">
    <property type="entry name" value="Metallophos"/>
    <property type="match status" value="1"/>
</dbReference>
<sequence>MNRARLANSLGLLLATLACWLYALHLYTAARQPLSAAAPGAAAAVSHGAEGAGAGGADIGDGSDSVLTFIHVSDLHISRFATEGGLVHFQHFLRTAVPLISPRLVAVTGDLTDGKGPRLLSSAQQPSEWAAYQRAVAPFRGRFNGTFLRDQRGNHDCFDVFSDAAPENMYRTHSVVGDSTGYLLRIEEPFGTYSFVAADACPARGVIRPLNFFGYLDPPRLRVLEQRMALARGSNHTFMLSHYPASTMAFGHHPGAPSSLMRQVSVLLSGHLHQLMAGLGKQLQAYHARDGFWELEIGDMKQHAVYRVYAVDHDLVSFVDVTLPLPALPLPNPARLDARVDRPLPHPPVVLVTSPKDAR</sequence>
<gene>
    <name evidence="2" type="ORF">LPJ61_006900</name>
</gene>
<feature type="non-terminal residue" evidence="2">
    <location>
        <position position="359"/>
    </location>
</feature>
<dbReference type="OrthoDB" id="45365at2759"/>
<dbReference type="PANTHER" id="PTHR14795:SF0">
    <property type="entry name" value="TRANSMEMBRANE PROTEIN 62"/>
    <property type="match status" value="1"/>
</dbReference>